<dbReference type="RefSeq" id="WP_185044349.1">
    <property type="nucleotide sequence ID" value="NZ_BAABFG010000005.1"/>
</dbReference>
<protein>
    <recommendedName>
        <fullName evidence="4">Lipoprotein</fullName>
    </recommendedName>
</protein>
<accession>A0A7W7H5B3</accession>
<feature type="signal peptide" evidence="1">
    <location>
        <begin position="1"/>
        <end position="23"/>
    </location>
</feature>
<sequence>MKRTLIIAAAALLPLAGCGSVGGREEAAAAVATRLLAAAASQNGPQACATLAPDTTAELEESAGKPCPDAILDEELPEPGRVVGTSVYGQWAQVRLADDTLFLAVFDDGWRVVAAGCTSRGERPYDCTLQGS</sequence>
<keyword evidence="3" id="KW-1185">Reference proteome</keyword>
<dbReference type="AlphaFoldDB" id="A0A7W7H5B3"/>
<comment type="caution">
    <text evidence="2">The sequence shown here is derived from an EMBL/GenBank/DDBJ whole genome shotgun (WGS) entry which is preliminary data.</text>
</comment>
<evidence type="ECO:0008006" key="4">
    <source>
        <dbReference type="Google" id="ProtNLM"/>
    </source>
</evidence>
<gene>
    <name evidence="2" type="ORF">BJY16_007606</name>
</gene>
<feature type="chain" id="PRO_5038357123" description="Lipoprotein" evidence="1">
    <location>
        <begin position="24"/>
        <end position="132"/>
    </location>
</feature>
<evidence type="ECO:0000313" key="2">
    <source>
        <dbReference type="EMBL" id="MBB4744147.1"/>
    </source>
</evidence>
<reference evidence="2 3" key="1">
    <citation type="submission" date="2020-08" db="EMBL/GenBank/DDBJ databases">
        <title>Sequencing the genomes of 1000 actinobacteria strains.</title>
        <authorList>
            <person name="Klenk H.-P."/>
        </authorList>
    </citation>
    <scope>NUCLEOTIDE SEQUENCE [LARGE SCALE GENOMIC DNA]</scope>
    <source>
        <strain evidence="2 3">DSM 45809</strain>
    </source>
</reference>
<name>A0A7W7H5B3_9ACTN</name>
<dbReference type="Proteomes" id="UP000546162">
    <property type="component" value="Unassembled WGS sequence"/>
</dbReference>
<evidence type="ECO:0000256" key="1">
    <source>
        <dbReference type="SAM" id="SignalP"/>
    </source>
</evidence>
<evidence type="ECO:0000313" key="3">
    <source>
        <dbReference type="Proteomes" id="UP000546162"/>
    </source>
</evidence>
<keyword evidence="1" id="KW-0732">Signal</keyword>
<dbReference type="EMBL" id="JACHNB010000001">
    <property type="protein sequence ID" value="MBB4744147.1"/>
    <property type="molecule type" value="Genomic_DNA"/>
</dbReference>
<organism evidence="2 3">
    <name type="scientific">Actinoplanes octamycinicus</name>
    <dbReference type="NCBI Taxonomy" id="135948"/>
    <lineage>
        <taxon>Bacteria</taxon>
        <taxon>Bacillati</taxon>
        <taxon>Actinomycetota</taxon>
        <taxon>Actinomycetes</taxon>
        <taxon>Micromonosporales</taxon>
        <taxon>Micromonosporaceae</taxon>
        <taxon>Actinoplanes</taxon>
    </lineage>
</organism>
<proteinExistence type="predicted"/>